<dbReference type="GO" id="GO:0003887">
    <property type="term" value="F:DNA-directed DNA polymerase activity"/>
    <property type="evidence" value="ECO:0007669"/>
    <property type="project" value="UniProtKB-KW"/>
</dbReference>
<dbReference type="PANTHER" id="PTHR30478">
    <property type="entry name" value="DNA POLYMERASE III SUBUNIT BETA"/>
    <property type="match status" value="1"/>
</dbReference>
<evidence type="ECO:0000256" key="4">
    <source>
        <dbReference type="ARBA" id="ARBA00011400"/>
    </source>
</evidence>
<dbReference type="Gene3D" id="3.70.10.10">
    <property type="match status" value="1"/>
</dbReference>
<sequence>MKFQINKKIFDEVLEIVSKYSDAISTFYGFRCVLIEVTDEKIILKTSNDSINIIKKIDVDDINVKVESTGKFLIQTNVIKPIIKKLSGNIDISTDNNQLLTISQGTSNYQVSLVNENSFPAFDNIINVKEIKINASKLKKAIKSVIHAASLDNNLIYKCINIRNKNDSLHFTTTDSYRLALYQLKHNGLITENVDISVVAKDLSSLIPIDAPEEITLFYNDIKVGIKYENTVITSRVVTIPFKDTEPLFENLNIKHSIQIEKTELNDLLNRVWLANGDKQNRLSFAVKEGSLKITNNVVEVGLFVATTDKFKYSGDLIEFDLNYNFLKDAISIFDGEISILVDERVAKFLIISHSDTGSKQLITPLRR</sequence>
<dbReference type="InterPro" id="IPR001001">
    <property type="entry name" value="DNA_polIII_beta"/>
</dbReference>
<comment type="subcellular location">
    <subcellularLocation>
        <location evidence="2">Cytoplasm</location>
    </subcellularLocation>
</comment>
<dbReference type="GO" id="GO:0006271">
    <property type="term" value="P:DNA strand elongation involved in DNA replication"/>
    <property type="evidence" value="ECO:0007669"/>
    <property type="project" value="TreeGrafter"/>
</dbReference>
<dbReference type="AlphaFoldDB" id="A0A449A827"/>
<dbReference type="InterPro" id="IPR022635">
    <property type="entry name" value="DNA_polIII_beta_C"/>
</dbReference>
<protein>
    <submittedName>
        <fullName evidence="14">DNA polymerase III, beta subunit</fullName>
        <ecNumber evidence="14">2.7.7.7</ecNumber>
    </submittedName>
</protein>
<dbReference type="InterPro" id="IPR022634">
    <property type="entry name" value="DNA_polIII_beta_N"/>
</dbReference>
<feature type="domain" description="DNA polymerase III beta sliding clamp C-terminal" evidence="13">
    <location>
        <begin position="255"/>
        <end position="367"/>
    </location>
</feature>
<dbReference type="Gene3D" id="3.10.150.10">
    <property type="entry name" value="DNA Polymerase III, subunit A, domain 2"/>
    <property type="match status" value="1"/>
</dbReference>
<organism evidence="14 15">
    <name type="scientific">Mycoplasmopsis bovigenitalium</name>
    <dbReference type="NCBI Taxonomy" id="2112"/>
    <lineage>
        <taxon>Bacteria</taxon>
        <taxon>Bacillati</taxon>
        <taxon>Mycoplasmatota</taxon>
        <taxon>Mycoplasmoidales</taxon>
        <taxon>Metamycoplasmataceae</taxon>
        <taxon>Mycoplasmopsis</taxon>
    </lineage>
</organism>
<feature type="domain" description="DNA polymerase III beta sliding clamp central" evidence="12">
    <location>
        <begin position="133"/>
        <end position="239"/>
    </location>
</feature>
<dbReference type="SUPFAM" id="SSF55979">
    <property type="entry name" value="DNA clamp"/>
    <property type="match status" value="3"/>
</dbReference>
<dbReference type="Proteomes" id="UP000290942">
    <property type="component" value="Chromosome"/>
</dbReference>
<evidence type="ECO:0000256" key="6">
    <source>
        <dbReference type="ARBA" id="ARBA00022679"/>
    </source>
</evidence>
<reference evidence="14 15" key="1">
    <citation type="submission" date="2019-01" db="EMBL/GenBank/DDBJ databases">
        <authorList>
            <consortium name="Pathogen Informatics"/>
        </authorList>
    </citation>
    <scope>NUCLEOTIDE SEQUENCE [LARGE SCALE GENOMIC DNA]</scope>
    <source>
        <strain evidence="14 15">NCTC10122</strain>
    </source>
</reference>
<keyword evidence="10" id="KW-0238">DNA-binding</keyword>
<evidence type="ECO:0000256" key="9">
    <source>
        <dbReference type="ARBA" id="ARBA00022932"/>
    </source>
</evidence>
<keyword evidence="7 14" id="KW-0548">Nucleotidyltransferase</keyword>
<dbReference type="EC" id="2.7.7.7" evidence="14"/>
<accession>A0A449A827</accession>
<dbReference type="PANTHER" id="PTHR30478:SF0">
    <property type="entry name" value="BETA SLIDING CLAMP"/>
    <property type="match status" value="1"/>
</dbReference>
<evidence type="ECO:0000256" key="7">
    <source>
        <dbReference type="ARBA" id="ARBA00022695"/>
    </source>
</evidence>
<name>A0A449A827_9BACT</name>
<gene>
    <name evidence="14" type="primary">dnaN</name>
    <name evidence="14" type="ORF">NCTC10122_00002</name>
</gene>
<evidence type="ECO:0000256" key="5">
    <source>
        <dbReference type="ARBA" id="ARBA00022490"/>
    </source>
</evidence>
<proteinExistence type="inferred from homology"/>
<comment type="subunit">
    <text evidence="4">Forms a ring-shaped head-to-tail homodimer around DNA which binds and tethers DNA polymerases and other proteins to the DNA. The DNA replisome complex has a single clamp-loading complex (3 tau and 1 each of delta, delta', psi and chi subunits) which binds 3 Pol III cores (1 core on the leading strand and 2 on the lagging strand) each with a beta sliding clamp dimer. Additional proteins in the replisome are other copies of gamma, psi and chi, Ssb, DNA helicase and RNA primase.</text>
</comment>
<evidence type="ECO:0000313" key="15">
    <source>
        <dbReference type="Proteomes" id="UP000290942"/>
    </source>
</evidence>
<dbReference type="GO" id="GO:0009360">
    <property type="term" value="C:DNA polymerase III complex"/>
    <property type="evidence" value="ECO:0007669"/>
    <property type="project" value="InterPro"/>
</dbReference>
<dbReference type="InterPro" id="IPR046938">
    <property type="entry name" value="DNA_clamp_sf"/>
</dbReference>
<evidence type="ECO:0000259" key="12">
    <source>
        <dbReference type="Pfam" id="PF02767"/>
    </source>
</evidence>
<dbReference type="SMART" id="SM00480">
    <property type="entry name" value="POL3Bc"/>
    <property type="match status" value="1"/>
</dbReference>
<comment type="similarity">
    <text evidence="3">Belongs to the beta sliding clamp family.</text>
</comment>
<evidence type="ECO:0000313" key="14">
    <source>
        <dbReference type="EMBL" id="VEU60415.1"/>
    </source>
</evidence>
<dbReference type="InterPro" id="IPR022637">
    <property type="entry name" value="DNA_polIII_beta_cen"/>
</dbReference>
<evidence type="ECO:0000256" key="8">
    <source>
        <dbReference type="ARBA" id="ARBA00022705"/>
    </source>
</evidence>
<keyword evidence="6 14" id="KW-0808">Transferase</keyword>
<evidence type="ECO:0000256" key="1">
    <source>
        <dbReference type="ARBA" id="ARBA00002266"/>
    </source>
</evidence>
<dbReference type="RefSeq" id="WP_129687376.1">
    <property type="nucleotide sequence ID" value="NZ_LR214970.1"/>
</dbReference>
<dbReference type="EMBL" id="LR214970">
    <property type="protein sequence ID" value="VEU60415.1"/>
    <property type="molecule type" value="Genomic_DNA"/>
</dbReference>
<dbReference type="GO" id="GO:0003677">
    <property type="term" value="F:DNA binding"/>
    <property type="evidence" value="ECO:0007669"/>
    <property type="project" value="UniProtKB-KW"/>
</dbReference>
<dbReference type="Pfam" id="PF00712">
    <property type="entry name" value="DNA_pol3_beta"/>
    <property type="match status" value="1"/>
</dbReference>
<feature type="domain" description="DNA polymerase III beta sliding clamp N-terminal" evidence="11">
    <location>
        <begin position="1"/>
        <end position="122"/>
    </location>
</feature>
<keyword evidence="9" id="KW-0239">DNA-directed DNA polymerase</keyword>
<keyword evidence="8" id="KW-0235">DNA replication</keyword>
<keyword evidence="5" id="KW-0963">Cytoplasm</keyword>
<dbReference type="GO" id="GO:0005737">
    <property type="term" value="C:cytoplasm"/>
    <property type="evidence" value="ECO:0007669"/>
    <property type="project" value="UniProtKB-SubCell"/>
</dbReference>
<evidence type="ECO:0000256" key="2">
    <source>
        <dbReference type="ARBA" id="ARBA00004496"/>
    </source>
</evidence>
<evidence type="ECO:0000256" key="3">
    <source>
        <dbReference type="ARBA" id="ARBA00010752"/>
    </source>
</evidence>
<evidence type="ECO:0000259" key="11">
    <source>
        <dbReference type="Pfam" id="PF00712"/>
    </source>
</evidence>
<dbReference type="CDD" id="cd00140">
    <property type="entry name" value="beta_clamp"/>
    <property type="match status" value="1"/>
</dbReference>
<evidence type="ECO:0000259" key="13">
    <source>
        <dbReference type="Pfam" id="PF02768"/>
    </source>
</evidence>
<dbReference type="GO" id="GO:0008408">
    <property type="term" value="F:3'-5' exonuclease activity"/>
    <property type="evidence" value="ECO:0007669"/>
    <property type="project" value="InterPro"/>
</dbReference>
<comment type="function">
    <text evidence="1">Confers DNA tethering and processivity to DNA polymerases and other proteins. Acts as a clamp, forming a ring around DNA (a reaction catalyzed by the clamp-loading complex) which diffuses in an ATP-independent manner freely and bidirectionally along dsDNA. Initially characterized for its ability to contact the catalytic subunit of DNA polymerase III (Pol III), a complex, multichain enzyme responsible for most of the replicative synthesis in bacteria; Pol III exhibits 3'-5' exonuclease proofreading activity. The beta chain is required for initiation of replication as well as for processivity of DNA replication.</text>
</comment>
<evidence type="ECO:0000256" key="10">
    <source>
        <dbReference type="ARBA" id="ARBA00023125"/>
    </source>
</evidence>
<dbReference type="Pfam" id="PF02768">
    <property type="entry name" value="DNA_pol3_beta_3"/>
    <property type="match status" value="1"/>
</dbReference>
<dbReference type="Pfam" id="PF02767">
    <property type="entry name" value="DNA_pol3_beta_2"/>
    <property type="match status" value="1"/>
</dbReference>